<evidence type="ECO:0000313" key="2">
    <source>
        <dbReference type="Proteomes" id="UP000003250"/>
    </source>
</evidence>
<reference evidence="1 2" key="1">
    <citation type="journal article" date="2012" name="J. Bacteriol.">
        <title>Draft Genome Sequence of Mesorhizobium alhagi CCNWXJ12-2T, a Novel Salt-Resistant Species Isolated from the Desert of Northwestern China.</title>
        <authorList>
            <person name="Zhou M."/>
            <person name="Chen W."/>
            <person name="Chen H."/>
            <person name="Wei G."/>
        </authorList>
    </citation>
    <scope>NUCLEOTIDE SEQUENCE [LARGE SCALE GENOMIC DNA]</scope>
    <source>
        <strain evidence="1 2">CCNWXJ12-2</strain>
    </source>
</reference>
<dbReference type="AlphaFoldDB" id="H0HR45"/>
<gene>
    <name evidence="1" type="ORF">MAXJ12_13141</name>
</gene>
<dbReference type="RefSeq" id="WP_008836255.1">
    <property type="nucleotide sequence ID" value="NZ_AHAM01000098.1"/>
</dbReference>
<dbReference type="Proteomes" id="UP000003250">
    <property type="component" value="Unassembled WGS sequence"/>
</dbReference>
<protein>
    <submittedName>
        <fullName evidence="1">Uncharacterized protein</fullName>
    </submittedName>
</protein>
<proteinExistence type="predicted"/>
<dbReference type="OrthoDB" id="8116547at2"/>
<name>H0HR45_9HYPH</name>
<organism evidence="1 2">
    <name type="scientific">Mesorhizobium alhagi CCNWXJ12-2</name>
    <dbReference type="NCBI Taxonomy" id="1107882"/>
    <lineage>
        <taxon>Bacteria</taxon>
        <taxon>Pseudomonadati</taxon>
        <taxon>Pseudomonadota</taxon>
        <taxon>Alphaproteobacteria</taxon>
        <taxon>Hyphomicrobiales</taxon>
        <taxon>Phyllobacteriaceae</taxon>
        <taxon>Allomesorhizobium</taxon>
    </lineage>
</organism>
<evidence type="ECO:0000313" key="1">
    <source>
        <dbReference type="EMBL" id="EHK56825.1"/>
    </source>
</evidence>
<keyword evidence="2" id="KW-1185">Reference proteome</keyword>
<sequence length="58" mass="6165">MKIKLLVSRSGPAGAFSPGDEIDVGEAEAKRMFEAQPPQAVPVREARLATEVATKKGK</sequence>
<dbReference type="PATRIC" id="fig|1107882.3.peg.2571"/>
<dbReference type="EMBL" id="AHAM01000098">
    <property type="protein sequence ID" value="EHK56825.1"/>
    <property type="molecule type" value="Genomic_DNA"/>
</dbReference>
<accession>H0HR45</accession>